<dbReference type="PANTHER" id="PTHR10715">
    <property type="entry name" value="60S RIBOSOMAL PROTEIN L6"/>
    <property type="match status" value="1"/>
</dbReference>
<keyword evidence="2" id="KW-1185">Reference proteome</keyword>
<accession>H2ZRY3</accession>
<name>H2ZRY3_LATCH</name>
<reference evidence="1" key="3">
    <citation type="submission" date="2025-09" db="UniProtKB">
        <authorList>
            <consortium name="Ensembl"/>
        </authorList>
    </citation>
    <scope>IDENTIFICATION</scope>
</reference>
<dbReference type="InParanoid" id="H2ZRY3"/>
<dbReference type="HOGENOM" id="CLU_118256_1_0_1"/>
<dbReference type="Pfam" id="PF01159">
    <property type="entry name" value="Ribosomal_L6e"/>
    <property type="match status" value="1"/>
</dbReference>
<dbReference type="GO" id="GO:0000027">
    <property type="term" value="P:ribosomal large subunit assembly"/>
    <property type="evidence" value="ECO:0007669"/>
    <property type="project" value="TreeGrafter"/>
</dbReference>
<dbReference type="Ensembl" id="ENSLACT00000000156.1">
    <property type="protein sequence ID" value="ENSLACP00000000154.1"/>
    <property type="gene ID" value="ENSLACG00000000137.1"/>
</dbReference>
<sequence length="99" mass="11720">HQKFVITTSTKIDISGVNIPKQLTVSYFKKQQLQRPKHQEGEIFDTKKEKYQVTEQHKEDQKAVDSQLLPIIRKVPQLQGYLWSTFFLFNGDYPHKLVF</sequence>
<dbReference type="Proteomes" id="UP000008672">
    <property type="component" value="Unassembled WGS sequence"/>
</dbReference>
<dbReference type="PANTHER" id="PTHR10715:SF0">
    <property type="entry name" value="LARGE RIBOSOMAL SUBUNIT PROTEIN EL6"/>
    <property type="match status" value="1"/>
</dbReference>
<dbReference type="GO" id="GO:0002181">
    <property type="term" value="P:cytoplasmic translation"/>
    <property type="evidence" value="ECO:0007669"/>
    <property type="project" value="TreeGrafter"/>
</dbReference>
<proteinExistence type="predicted"/>
<dbReference type="GO" id="GO:0003723">
    <property type="term" value="F:RNA binding"/>
    <property type="evidence" value="ECO:0007669"/>
    <property type="project" value="TreeGrafter"/>
</dbReference>
<dbReference type="GO" id="GO:0003735">
    <property type="term" value="F:structural constituent of ribosome"/>
    <property type="evidence" value="ECO:0007669"/>
    <property type="project" value="InterPro"/>
</dbReference>
<reference evidence="1" key="2">
    <citation type="submission" date="2025-08" db="UniProtKB">
        <authorList>
            <consortium name="Ensembl"/>
        </authorList>
    </citation>
    <scope>IDENTIFICATION</scope>
</reference>
<organism evidence="1 2">
    <name type="scientific">Latimeria chalumnae</name>
    <name type="common">Coelacanth</name>
    <dbReference type="NCBI Taxonomy" id="7897"/>
    <lineage>
        <taxon>Eukaryota</taxon>
        <taxon>Metazoa</taxon>
        <taxon>Chordata</taxon>
        <taxon>Craniata</taxon>
        <taxon>Vertebrata</taxon>
        <taxon>Euteleostomi</taxon>
        <taxon>Coelacanthiformes</taxon>
        <taxon>Coelacanthidae</taxon>
        <taxon>Latimeria</taxon>
    </lineage>
</organism>
<dbReference type="EMBL" id="AFYH01287066">
    <property type="status" value="NOT_ANNOTATED_CDS"/>
    <property type="molecule type" value="Genomic_DNA"/>
</dbReference>
<protein>
    <submittedName>
        <fullName evidence="1">Ribosomal protein L6</fullName>
    </submittedName>
</protein>
<evidence type="ECO:0000313" key="2">
    <source>
        <dbReference type="Proteomes" id="UP000008672"/>
    </source>
</evidence>
<dbReference type="STRING" id="7897.ENSLACP00000000154"/>
<dbReference type="eggNOG" id="KOG1694">
    <property type="taxonomic scope" value="Eukaryota"/>
</dbReference>
<dbReference type="InterPro" id="IPR000915">
    <property type="entry name" value="60S_ribosomal_eL6"/>
</dbReference>
<evidence type="ECO:0000313" key="1">
    <source>
        <dbReference type="Ensembl" id="ENSLACP00000000154.1"/>
    </source>
</evidence>
<dbReference type="GeneTree" id="ENSGT00390000003682"/>
<dbReference type="GO" id="GO:0022625">
    <property type="term" value="C:cytosolic large ribosomal subunit"/>
    <property type="evidence" value="ECO:0007669"/>
    <property type="project" value="TreeGrafter"/>
</dbReference>
<reference evidence="2" key="1">
    <citation type="submission" date="2011-08" db="EMBL/GenBank/DDBJ databases">
        <title>The draft genome of Latimeria chalumnae.</title>
        <authorList>
            <person name="Di Palma F."/>
            <person name="Alfoldi J."/>
            <person name="Johnson J."/>
            <person name="Berlin A."/>
            <person name="Gnerre S."/>
            <person name="Jaffe D."/>
            <person name="MacCallum I."/>
            <person name="Young S."/>
            <person name="Walker B.J."/>
            <person name="Lander E."/>
            <person name="Lindblad-Toh K."/>
        </authorList>
    </citation>
    <scope>NUCLEOTIDE SEQUENCE [LARGE SCALE GENOMIC DNA]</scope>
    <source>
        <strain evidence="2">Wild caught</strain>
    </source>
</reference>
<dbReference type="AlphaFoldDB" id="H2ZRY3"/>
<dbReference type="OMA" id="HTEKKKY"/>